<feature type="domain" description="UPF0033" evidence="2">
    <location>
        <begin position="7"/>
        <end position="31"/>
    </location>
</feature>
<accession>A0A248JPK8</accession>
<organism evidence="3 4">
    <name type="scientific">Nitrospirillum viridazoti CBAmc</name>
    <dbReference type="NCBI Taxonomy" id="1441467"/>
    <lineage>
        <taxon>Bacteria</taxon>
        <taxon>Pseudomonadati</taxon>
        <taxon>Pseudomonadota</taxon>
        <taxon>Alphaproteobacteria</taxon>
        <taxon>Rhodospirillales</taxon>
        <taxon>Azospirillaceae</taxon>
        <taxon>Nitrospirillum</taxon>
        <taxon>Nitrospirillum viridazoti</taxon>
    </lineage>
</organism>
<dbReference type="Pfam" id="PF01206">
    <property type="entry name" value="TusA"/>
    <property type="match status" value="1"/>
</dbReference>
<gene>
    <name evidence="3" type="ORF">Y958_03565</name>
</gene>
<keyword evidence="4" id="KW-1185">Reference proteome</keyword>
<evidence type="ECO:0000259" key="2">
    <source>
        <dbReference type="PROSITE" id="PS01148"/>
    </source>
</evidence>
<dbReference type="KEGG" id="nao:Y958_03565"/>
<reference evidence="3 4" key="1">
    <citation type="submission" date="2017-06" db="EMBL/GenBank/DDBJ databases">
        <title>Complete genome sequence of Nitrospirillum amazonense strain CBAmC, an endophytic nitrogen-fixing and plant growth-promoting bacterium, isolated from sugarcane.</title>
        <authorList>
            <person name="Schwab S."/>
            <person name="dos Santos Teixeira K.R."/>
            <person name="Simoes Araujo J.L."/>
            <person name="Soares Vidal M."/>
            <person name="Borges de Freitas H.R."/>
            <person name="Rivello Crivelaro A.L."/>
            <person name="Bueno de Camargo Nunes A."/>
            <person name="dos Santos C.M."/>
            <person name="Palmeira da Silva Rosa D."/>
            <person name="da Silva Padilha D."/>
            <person name="da Silva E."/>
            <person name="Araujo Terra L."/>
            <person name="Soares Mendes V."/>
            <person name="Farinelli L."/>
            <person name="Magalhaes Cruz L."/>
            <person name="Baldani J.I."/>
        </authorList>
    </citation>
    <scope>NUCLEOTIDE SEQUENCE [LARGE SCALE GENOMIC DNA]</scope>
    <source>
        <strain evidence="3 4">CBAmC</strain>
    </source>
</reference>
<dbReference type="PANTHER" id="PTHR33279:SF6">
    <property type="entry name" value="SULFUR CARRIER PROTEIN YEDF-RELATED"/>
    <property type="match status" value="1"/>
</dbReference>
<dbReference type="AlphaFoldDB" id="A0A248JPK8"/>
<dbReference type="CDD" id="cd00291">
    <property type="entry name" value="SirA_YedF_YeeD"/>
    <property type="match status" value="1"/>
</dbReference>
<dbReference type="InterPro" id="IPR036868">
    <property type="entry name" value="TusA-like_sf"/>
</dbReference>
<dbReference type="RefSeq" id="WP_088870930.1">
    <property type="nucleotide sequence ID" value="NZ_CP022110.1"/>
</dbReference>
<evidence type="ECO:0000313" key="4">
    <source>
        <dbReference type="Proteomes" id="UP000197153"/>
    </source>
</evidence>
<evidence type="ECO:0000313" key="3">
    <source>
        <dbReference type="EMBL" id="ASG20008.1"/>
    </source>
</evidence>
<protein>
    <submittedName>
        <fullName evidence="3">SirA family protein</fullName>
    </submittedName>
</protein>
<evidence type="ECO:0000256" key="1">
    <source>
        <dbReference type="ARBA" id="ARBA00008984"/>
    </source>
</evidence>
<dbReference type="Gene3D" id="3.30.110.40">
    <property type="entry name" value="TusA-like domain"/>
    <property type="match status" value="1"/>
</dbReference>
<dbReference type="PROSITE" id="PS01148">
    <property type="entry name" value="UPF0033"/>
    <property type="match status" value="1"/>
</dbReference>
<dbReference type="EMBL" id="CP022110">
    <property type="protein sequence ID" value="ASG20008.1"/>
    <property type="molecule type" value="Genomic_DNA"/>
</dbReference>
<name>A0A248JPK8_9PROT</name>
<dbReference type="PANTHER" id="PTHR33279">
    <property type="entry name" value="SULFUR CARRIER PROTEIN YEDF-RELATED"/>
    <property type="match status" value="1"/>
</dbReference>
<dbReference type="InterPro" id="IPR001455">
    <property type="entry name" value="TusA-like"/>
</dbReference>
<dbReference type="Proteomes" id="UP000197153">
    <property type="component" value="Chromosome 1"/>
</dbReference>
<proteinExistence type="inferred from homology"/>
<comment type="similarity">
    <text evidence="1">Belongs to the sulfur carrier protein TusA family.</text>
</comment>
<dbReference type="SUPFAM" id="SSF64307">
    <property type="entry name" value="SirA-like"/>
    <property type="match status" value="1"/>
</dbReference>
<sequence length="78" mass="8148">MSGDRSLDAKGLVCPLPVLRARKALMAMAPGDILTLLATDQASRRDVPAFCQSAGHALLSADEVDGVLTFTIRRAGPA</sequence>